<feature type="non-terminal residue" evidence="1">
    <location>
        <position position="84"/>
    </location>
</feature>
<evidence type="ECO:0000313" key="1">
    <source>
        <dbReference type="EMBL" id="GFH33225.1"/>
    </source>
</evidence>
<reference evidence="1 2" key="1">
    <citation type="submission" date="2020-02" db="EMBL/GenBank/DDBJ databases">
        <title>Draft genome sequence of Haematococcus lacustris strain NIES-144.</title>
        <authorList>
            <person name="Morimoto D."/>
            <person name="Nakagawa S."/>
            <person name="Yoshida T."/>
            <person name="Sawayama S."/>
        </authorList>
    </citation>
    <scope>NUCLEOTIDE SEQUENCE [LARGE SCALE GENOMIC DNA]</scope>
    <source>
        <strain evidence="1 2">NIES-144</strain>
    </source>
</reference>
<comment type="caution">
    <text evidence="1">The sequence shown here is derived from an EMBL/GenBank/DDBJ whole genome shotgun (WGS) entry which is preliminary data.</text>
</comment>
<dbReference type="AlphaFoldDB" id="A0A6A0AL72"/>
<keyword evidence="2" id="KW-1185">Reference proteome</keyword>
<name>A0A6A0AL72_HAELA</name>
<dbReference type="EMBL" id="BLLF01008028">
    <property type="protein sequence ID" value="GFH33225.1"/>
    <property type="molecule type" value="Genomic_DNA"/>
</dbReference>
<evidence type="ECO:0000313" key="2">
    <source>
        <dbReference type="Proteomes" id="UP000485058"/>
    </source>
</evidence>
<dbReference type="Proteomes" id="UP000485058">
    <property type="component" value="Unassembled WGS sequence"/>
</dbReference>
<sequence>VRKGCAPKLAITQCRWSSAEFDQTLTELKDGGERHRAGEMMRCCRVEELPHPYIDLIEGKYVLGASTRYSTTVRLFTIMQTNHS</sequence>
<accession>A0A6A0AL72</accession>
<proteinExistence type="predicted"/>
<organism evidence="1 2">
    <name type="scientific">Haematococcus lacustris</name>
    <name type="common">Green alga</name>
    <name type="synonym">Haematococcus pluvialis</name>
    <dbReference type="NCBI Taxonomy" id="44745"/>
    <lineage>
        <taxon>Eukaryota</taxon>
        <taxon>Viridiplantae</taxon>
        <taxon>Chlorophyta</taxon>
        <taxon>core chlorophytes</taxon>
        <taxon>Chlorophyceae</taxon>
        <taxon>CS clade</taxon>
        <taxon>Chlamydomonadales</taxon>
        <taxon>Haematococcaceae</taxon>
        <taxon>Haematococcus</taxon>
    </lineage>
</organism>
<protein>
    <submittedName>
        <fullName evidence="1">Uncharacterized protein</fullName>
    </submittedName>
</protein>
<gene>
    <name evidence="1" type="ORF">HaLaN_32563</name>
</gene>
<feature type="non-terminal residue" evidence="1">
    <location>
        <position position="1"/>
    </location>
</feature>